<keyword evidence="8 10" id="KW-0456">Lyase</keyword>
<dbReference type="HAMAP" id="MF_00453">
    <property type="entry name" value="PEPCK_ATP"/>
    <property type="match status" value="1"/>
</dbReference>
<proteinExistence type="inferred from homology"/>
<dbReference type="KEGG" id="uli:ETAA1_58170"/>
<dbReference type="EC" id="4.1.1.49" evidence="3 10"/>
<sequence length="510" mass="54444">MVGSSAGFALANPGRVWANLPAAALVEHAVRRGEGELAAPGAFAARTGARTGRSPKDKFTVRDEITGPRVDWAANKPMEPERFARLVDHARAYLQNRELFVFDGFAAAHPAHRLPLRVVTERAWHALFANCLFLRPGPGDLTGFAPEWTILHAAGLTFDPAADGTNSDAVVALDFTRKLVLVAGTHYAGEIKKAIFTVMNFVLPEAGVLSMHCSANVGAGGDVALFFGLSGTGKTTLSADPDRRLIGDDEHGWAADGVFNIEGGCYAKTINLTRAGEPQIYDAIRFGAVLENVPLDPTTHQPDYASQALTENTRAAYPVDFIPNCELSGRGGHPRNVFFLTCDAFGVLPPLSRLTPAQAMDYFLCGYTAKVAGTEAGVKEPTPEFSTCFGKPFLPLPPKRYAELLRAKLEAHAAPVWLVNTGWTGGPHGVGSRMSLAHTRALLKAALTGALADVPFEADPAFGLSVPVRCEGVPDAVLQPRRAWADAAAYDRQAAMLAGRFRDEAAKHAG</sequence>
<comment type="subcellular location">
    <subcellularLocation>
        <location evidence="10">Cytoplasm</location>
    </subcellularLocation>
</comment>
<keyword evidence="4 10" id="KW-0312">Gluconeogenesis</keyword>
<keyword evidence="10" id="KW-0479">Metal-binding</keyword>
<keyword evidence="11" id="KW-0670">Pyruvate</keyword>
<feature type="binding site" evidence="10">
    <location>
        <position position="187"/>
    </location>
    <ligand>
        <name>substrate</name>
    </ligand>
</feature>
<feature type="binding site" evidence="10">
    <location>
        <begin position="228"/>
        <end position="236"/>
    </location>
    <ligand>
        <name>ATP</name>
        <dbReference type="ChEBI" id="CHEBI:30616"/>
    </ligand>
</feature>
<feature type="binding site" evidence="10">
    <location>
        <position position="249"/>
    </location>
    <ligand>
        <name>Mn(2+)</name>
        <dbReference type="ChEBI" id="CHEBI:29035"/>
    </ligand>
</feature>
<dbReference type="NCBIfam" id="NF006821">
    <property type="entry name" value="PRK09344.1-3"/>
    <property type="match status" value="1"/>
</dbReference>
<dbReference type="Gene3D" id="3.40.449.10">
    <property type="entry name" value="Phosphoenolpyruvate Carboxykinase, domain 1"/>
    <property type="match status" value="1"/>
</dbReference>
<feature type="binding site" evidence="10">
    <location>
        <position position="314"/>
    </location>
    <ligand>
        <name>ATP</name>
        <dbReference type="ChEBI" id="CHEBI:30616"/>
    </ligand>
</feature>
<comment type="function">
    <text evidence="10">Involved in the gluconeogenesis. Catalyzes the conversion of oxaloacetate (OAA) to phosphoenolpyruvate (PEP) through direct phosphoryl transfer between the nucleoside triphosphate and OAA.</text>
</comment>
<feature type="binding site" evidence="10">
    <location>
        <position position="314"/>
    </location>
    <ligand>
        <name>substrate</name>
    </ligand>
</feature>
<feature type="binding site" evidence="10">
    <location>
        <position position="439"/>
    </location>
    <ligand>
        <name>ATP</name>
        <dbReference type="ChEBI" id="CHEBI:30616"/>
    </ligand>
</feature>
<dbReference type="RefSeq" id="WP_145244028.1">
    <property type="nucleotide sequence ID" value="NZ_CP036273.1"/>
</dbReference>
<dbReference type="UniPathway" id="UPA00138"/>
<dbReference type="Gene3D" id="3.90.228.20">
    <property type="match status" value="1"/>
</dbReference>
<dbReference type="InterPro" id="IPR001272">
    <property type="entry name" value="PEP_carboxykinase_ATP"/>
</dbReference>
<dbReference type="GO" id="GO:0005829">
    <property type="term" value="C:cytosol"/>
    <property type="evidence" value="ECO:0007669"/>
    <property type="project" value="TreeGrafter"/>
</dbReference>
<accession>A0A517Y241</accession>
<feature type="binding site" evidence="10">
    <location>
        <position position="212"/>
    </location>
    <ligand>
        <name>ATP</name>
        <dbReference type="ChEBI" id="CHEBI:30616"/>
    </ligand>
</feature>
<dbReference type="PANTHER" id="PTHR30031">
    <property type="entry name" value="PHOSPHOENOLPYRUVATE CARBOXYKINASE ATP"/>
    <property type="match status" value="1"/>
</dbReference>
<feature type="binding site" evidence="10">
    <location>
        <position position="277"/>
    </location>
    <ligand>
        <name>ATP</name>
        <dbReference type="ChEBI" id="CHEBI:30616"/>
    </ligand>
</feature>
<evidence type="ECO:0000256" key="6">
    <source>
        <dbReference type="ARBA" id="ARBA00022793"/>
    </source>
</evidence>
<keyword evidence="10" id="KW-0464">Manganese</keyword>
<dbReference type="InterPro" id="IPR015994">
    <property type="entry name" value="PEPCK_ATP_CS"/>
</dbReference>
<dbReference type="GO" id="GO:0006094">
    <property type="term" value="P:gluconeogenesis"/>
    <property type="evidence" value="ECO:0007669"/>
    <property type="project" value="UniProtKB-UniRule"/>
</dbReference>
<feature type="binding site" evidence="10">
    <location>
        <position position="212"/>
    </location>
    <ligand>
        <name>Mn(2+)</name>
        <dbReference type="ChEBI" id="CHEBI:29035"/>
    </ligand>
</feature>
<comment type="pathway">
    <text evidence="1 10">Carbohydrate biosynthesis; gluconeogenesis.</text>
</comment>
<dbReference type="GO" id="GO:0004612">
    <property type="term" value="F:phosphoenolpyruvate carboxykinase (ATP) activity"/>
    <property type="evidence" value="ECO:0007669"/>
    <property type="project" value="UniProtKB-UniRule"/>
</dbReference>
<dbReference type="InterPro" id="IPR013035">
    <property type="entry name" value="PEP_carboxykinase_C"/>
</dbReference>
<organism evidence="11 12">
    <name type="scientific">Urbifossiella limnaea</name>
    <dbReference type="NCBI Taxonomy" id="2528023"/>
    <lineage>
        <taxon>Bacteria</taxon>
        <taxon>Pseudomonadati</taxon>
        <taxon>Planctomycetota</taxon>
        <taxon>Planctomycetia</taxon>
        <taxon>Gemmatales</taxon>
        <taxon>Gemmataceae</taxon>
        <taxon>Urbifossiella</taxon>
    </lineage>
</organism>
<dbReference type="PROSITE" id="PS00532">
    <property type="entry name" value="PEPCK_ATP"/>
    <property type="match status" value="1"/>
</dbReference>
<feature type="binding site" evidence="10">
    <location>
        <position position="53"/>
    </location>
    <ligand>
        <name>substrate</name>
    </ligand>
</feature>
<dbReference type="SUPFAM" id="SSF53795">
    <property type="entry name" value="PEP carboxykinase-like"/>
    <property type="match status" value="1"/>
</dbReference>
<name>A0A517Y241_9BACT</name>
<comment type="caution">
    <text evidence="10">Lacks conserved residue(s) required for the propagation of feature annotation.</text>
</comment>
<evidence type="ECO:0000256" key="9">
    <source>
        <dbReference type="ARBA" id="ARBA00047371"/>
    </source>
</evidence>
<evidence type="ECO:0000256" key="8">
    <source>
        <dbReference type="ARBA" id="ARBA00023239"/>
    </source>
</evidence>
<gene>
    <name evidence="10 11" type="primary">pckA</name>
    <name evidence="11" type="ORF">ETAA1_58170</name>
</gene>
<reference evidence="11 12" key="1">
    <citation type="submission" date="2019-02" db="EMBL/GenBank/DDBJ databases">
        <title>Deep-cultivation of Planctomycetes and their phenomic and genomic characterization uncovers novel biology.</title>
        <authorList>
            <person name="Wiegand S."/>
            <person name="Jogler M."/>
            <person name="Boedeker C."/>
            <person name="Pinto D."/>
            <person name="Vollmers J."/>
            <person name="Rivas-Marin E."/>
            <person name="Kohn T."/>
            <person name="Peeters S.H."/>
            <person name="Heuer A."/>
            <person name="Rast P."/>
            <person name="Oberbeckmann S."/>
            <person name="Bunk B."/>
            <person name="Jeske O."/>
            <person name="Meyerdierks A."/>
            <person name="Storesund J.E."/>
            <person name="Kallscheuer N."/>
            <person name="Luecker S."/>
            <person name="Lage O.M."/>
            <person name="Pohl T."/>
            <person name="Merkel B.J."/>
            <person name="Hornburger P."/>
            <person name="Mueller R.-W."/>
            <person name="Bruemmer F."/>
            <person name="Labrenz M."/>
            <person name="Spormann A.M."/>
            <person name="Op den Camp H."/>
            <person name="Overmann J."/>
            <person name="Amann R."/>
            <person name="Jetten M.S.M."/>
            <person name="Mascher T."/>
            <person name="Medema M.H."/>
            <person name="Devos D.P."/>
            <person name="Kaster A.-K."/>
            <person name="Ovreas L."/>
            <person name="Rohde M."/>
            <person name="Galperin M.Y."/>
            <person name="Jogler C."/>
        </authorList>
    </citation>
    <scope>NUCLEOTIDE SEQUENCE [LARGE SCALE GENOMIC DNA]</scope>
    <source>
        <strain evidence="11 12">ETA_A1</strain>
    </source>
</reference>
<dbReference type="GO" id="GO:0016301">
    <property type="term" value="F:kinase activity"/>
    <property type="evidence" value="ECO:0007669"/>
    <property type="project" value="UniProtKB-KW"/>
</dbReference>
<keyword evidence="7 10" id="KW-0067">ATP-binding</keyword>
<comment type="similarity">
    <text evidence="2 10">Belongs to the phosphoenolpyruvate carboxykinase (ATP) family.</text>
</comment>
<keyword evidence="11" id="KW-0418">Kinase</keyword>
<dbReference type="EMBL" id="CP036273">
    <property type="protein sequence ID" value="QDU23809.1"/>
    <property type="molecule type" value="Genomic_DNA"/>
</dbReference>
<evidence type="ECO:0000256" key="10">
    <source>
        <dbReference type="HAMAP-Rule" id="MF_00453"/>
    </source>
</evidence>
<evidence type="ECO:0000256" key="7">
    <source>
        <dbReference type="ARBA" id="ARBA00022840"/>
    </source>
</evidence>
<comment type="cofactor">
    <cofactor evidence="10">
        <name>Mn(2+)</name>
        <dbReference type="ChEBI" id="CHEBI:29035"/>
    </cofactor>
    <text evidence="10">Binds 1 Mn(2+) ion per subunit.</text>
</comment>
<keyword evidence="5 10" id="KW-0547">Nucleotide-binding</keyword>
<dbReference type="GO" id="GO:0046872">
    <property type="term" value="F:metal ion binding"/>
    <property type="evidence" value="ECO:0007669"/>
    <property type="project" value="UniProtKB-KW"/>
</dbReference>
<dbReference type="Proteomes" id="UP000319576">
    <property type="component" value="Chromosome"/>
</dbReference>
<dbReference type="OrthoDB" id="9806325at2"/>
<dbReference type="PANTHER" id="PTHR30031:SF0">
    <property type="entry name" value="PHOSPHOENOLPYRUVATE CARBOXYKINASE (ATP)"/>
    <property type="match status" value="1"/>
</dbReference>
<dbReference type="InterPro" id="IPR008210">
    <property type="entry name" value="PEP_carboxykinase_N"/>
</dbReference>
<evidence type="ECO:0000313" key="11">
    <source>
        <dbReference type="EMBL" id="QDU23809.1"/>
    </source>
</evidence>
<keyword evidence="12" id="KW-1185">Reference proteome</keyword>
<feature type="binding site" evidence="10">
    <location>
        <position position="193"/>
    </location>
    <ligand>
        <name>Mn(2+)</name>
        <dbReference type="ChEBI" id="CHEBI:29035"/>
    </ligand>
</feature>
<evidence type="ECO:0000256" key="5">
    <source>
        <dbReference type="ARBA" id="ARBA00022741"/>
    </source>
</evidence>
<dbReference type="Gene3D" id="2.170.8.10">
    <property type="entry name" value="Phosphoenolpyruvate Carboxykinase, domain 2"/>
    <property type="match status" value="1"/>
</dbReference>
<evidence type="ECO:0000256" key="4">
    <source>
        <dbReference type="ARBA" id="ARBA00022432"/>
    </source>
</evidence>
<dbReference type="NCBIfam" id="TIGR00224">
    <property type="entry name" value="pckA"/>
    <property type="match status" value="1"/>
</dbReference>
<dbReference type="AlphaFoldDB" id="A0A517Y241"/>
<dbReference type="PIRSF" id="PIRSF006294">
    <property type="entry name" value="PEP_crbxkin"/>
    <property type="match status" value="1"/>
</dbReference>
<keyword evidence="11" id="KW-0808">Transferase</keyword>
<dbReference type="GO" id="GO:0005524">
    <property type="term" value="F:ATP binding"/>
    <property type="evidence" value="ECO:0007669"/>
    <property type="project" value="UniProtKB-UniRule"/>
</dbReference>
<keyword evidence="6 10" id="KW-0210">Decarboxylase</keyword>
<evidence type="ECO:0000256" key="1">
    <source>
        <dbReference type="ARBA" id="ARBA00004742"/>
    </source>
</evidence>
<feature type="binding site" evidence="10">
    <location>
        <position position="193"/>
    </location>
    <ligand>
        <name>substrate</name>
    </ligand>
</feature>
<keyword evidence="10" id="KW-0963">Cytoplasm</keyword>
<dbReference type="SUPFAM" id="SSF68923">
    <property type="entry name" value="PEP carboxykinase N-terminal domain"/>
    <property type="match status" value="1"/>
</dbReference>
<comment type="catalytic activity">
    <reaction evidence="9 10">
        <text>oxaloacetate + ATP = phosphoenolpyruvate + ADP + CO2</text>
        <dbReference type="Rhea" id="RHEA:18617"/>
        <dbReference type="ChEBI" id="CHEBI:16452"/>
        <dbReference type="ChEBI" id="CHEBI:16526"/>
        <dbReference type="ChEBI" id="CHEBI:30616"/>
        <dbReference type="ChEBI" id="CHEBI:58702"/>
        <dbReference type="ChEBI" id="CHEBI:456216"/>
        <dbReference type="EC" id="4.1.1.49"/>
    </reaction>
</comment>
<dbReference type="NCBIfam" id="NF006820">
    <property type="entry name" value="PRK09344.1-2"/>
    <property type="match status" value="1"/>
</dbReference>
<evidence type="ECO:0000256" key="2">
    <source>
        <dbReference type="ARBA" id="ARBA00006052"/>
    </source>
</evidence>
<dbReference type="Pfam" id="PF01293">
    <property type="entry name" value="PEPCK_ATP"/>
    <property type="match status" value="1"/>
</dbReference>
<evidence type="ECO:0000256" key="3">
    <source>
        <dbReference type="ARBA" id="ARBA00012363"/>
    </source>
</evidence>
<feature type="binding site" evidence="10">
    <location>
        <position position="193"/>
    </location>
    <ligand>
        <name>ATP</name>
        <dbReference type="ChEBI" id="CHEBI:30616"/>
    </ligand>
</feature>
<evidence type="ECO:0000313" key="12">
    <source>
        <dbReference type="Proteomes" id="UP000319576"/>
    </source>
</evidence>
<protein>
    <recommendedName>
        <fullName evidence="3 10">Phosphoenolpyruvate carboxykinase (ATP)</fullName>
        <shortName evidence="10">PCK</shortName>
        <shortName evidence="10">PEP carboxykinase</shortName>
        <shortName evidence="10">PEPCK</shortName>
        <ecNumber evidence="3 10">4.1.1.49</ecNumber>
    </recommendedName>
</protein>